<name>A0ABQ8J7Z6_DERPT</name>
<protein>
    <recommendedName>
        <fullName evidence="6">RING-type domain-containing protein</fullName>
    </recommendedName>
</protein>
<feature type="compositionally biased region" description="Low complexity" evidence="5">
    <location>
        <begin position="563"/>
        <end position="584"/>
    </location>
</feature>
<feature type="compositionally biased region" description="Polar residues" evidence="5">
    <location>
        <begin position="587"/>
        <end position="626"/>
    </location>
</feature>
<organism evidence="7 8">
    <name type="scientific">Dermatophagoides pteronyssinus</name>
    <name type="common">European house dust mite</name>
    <dbReference type="NCBI Taxonomy" id="6956"/>
    <lineage>
        <taxon>Eukaryota</taxon>
        <taxon>Metazoa</taxon>
        <taxon>Ecdysozoa</taxon>
        <taxon>Arthropoda</taxon>
        <taxon>Chelicerata</taxon>
        <taxon>Arachnida</taxon>
        <taxon>Acari</taxon>
        <taxon>Acariformes</taxon>
        <taxon>Sarcoptiformes</taxon>
        <taxon>Astigmata</taxon>
        <taxon>Psoroptidia</taxon>
        <taxon>Analgoidea</taxon>
        <taxon>Pyroglyphidae</taxon>
        <taxon>Dermatophagoidinae</taxon>
        <taxon>Dermatophagoides</taxon>
    </lineage>
</organism>
<dbReference type="Gene3D" id="3.30.40.10">
    <property type="entry name" value="Zinc/RING finger domain, C3HC4 (zinc finger)"/>
    <property type="match status" value="1"/>
</dbReference>
<reference evidence="7 8" key="2">
    <citation type="journal article" date="2022" name="Mol. Biol. Evol.">
        <title>Comparative Genomics Reveals Insights into the Divergent Evolution of Astigmatic Mites and Household Pest Adaptations.</title>
        <authorList>
            <person name="Xiong Q."/>
            <person name="Wan A.T."/>
            <person name="Liu X."/>
            <person name="Fung C.S."/>
            <person name="Xiao X."/>
            <person name="Malainual N."/>
            <person name="Hou J."/>
            <person name="Wang L."/>
            <person name="Wang M."/>
            <person name="Yang K.Y."/>
            <person name="Cui Y."/>
            <person name="Leung E.L."/>
            <person name="Nong W."/>
            <person name="Shin S.K."/>
            <person name="Au S.W."/>
            <person name="Jeong K.Y."/>
            <person name="Chew F.T."/>
            <person name="Hui J.H."/>
            <person name="Leung T.F."/>
            <person name="Tungtrongchitr A."/>
            <person name="Zhong N."/>
            <person name="Liu Z."/>
            <person name="Tsui S.K."/>
        </authorList>
    </citation>
    <scope>NUCLEOTIDE SEQUENCE [LARGE SCALE GENOMIC DNA]</scope>
    <source>
        <strain evidence="7">Derp</strain>
    </source>
</reference>
<feature type="compositionally biased region" description="Low complexity" evidence="5">
    <location>
        <begin position="186"/>
        <end position="199"/>
    </location>
</feature>
<feature type="compositionally biased region" description="Pro residues" evidence="5">
    <location>
        <begin position="551"/>
        <end position="562"/>
    </location>
</feature>
<dbReference type="InterPro" id="IPR013083">
    <property type="entry name" value="Znf_RING/FYVE/PHD"/>
</dbReference>
<feature type="region of interest" description="Disordered" evidence="5">
    <location>
        <begin position="1"/>
        <end position="21"/>
    </location>
</feature>
<reference evidence="7 8" key="1">
    <citation type="journal article" date="2018" name="J. Allergy Clin. Immunol.">
        <title>High-quality assembly of Dermatophagoides pteronyssinus genome and transcriptome reveals a wide range of novel allergens.</title>
        <authorList>
            <person name="Liu X.Y."/>
            <person name="Yang K.Y."/>
            <person name="Wang M.Q."/>
            <person name="Kwok J.S."/>
            <person name="Zeng X."/>
            <person name="Yang Z."/>
            <person name="Xiao X.J."/>
            <person name="Lau C.P."/>
            <person name="Li Y."/>
            <person name="Huang Z.M."/>
            <person name="Ba J.G."/>
            <person name="Yim A.K."/>
            <person name="Ouyang C.Y."/>
            <person name="Ngai S.M."/>
            <person name="Chan T.F."/>
            <person name="Leung E.L."/>
            <person name="Liu L."/>
            <person name="Liu Z.G."/>
            <person name="Tsui S.K."/>
        </authorList>
    </citation>
    <scope>NUCLEOTIDE SEQUENCE [LARGE SCALE GENOMIC DNA]</scope>
    <source>
        <strain evidence="7">Derp</strain>
    </source>
</reference>
<dbReference type="Pfam" id="PF13639">
    <property type="entry name" value="zf-RING_2"/>
    <property type="match status" value="1"/>
</dbReference>
<sequence>MDSLTSKKQRSKQQSGTYGQYTLPANSKSMIIQKVANIEIQMESPEKFDNELLMVIDRFSYQYYYNKRLIGGDISLYRSSGRGRPRKQPKKQGSSSSIISVDDDSCIICLDGYIDQDKVRRLPCMHLFHEECILQWFKSISYQCSCPVCRIKIFCNNEMSKKWSIPRHLLEPEKHVMIKTDEQINRDSNNNNNNNNNNRNVKRRTNRQSNNINVVNQEQNNISTTTTSSNTNISSSSPPIASRTRSQLRRLSSQQSISATMTTATTINPLISIGRRSQSLKTLSLPRKISQSGIKNHNHKNGISSSKTLKRQSKSFISSDDIPVVNPAFNDGTIMPTAISDYDDPLRLHHLPQQNPHPDLVEIRTNQKYSTTSKSVVADQQSSSTGNNNNSNNRSIPSFHLTKNVHSTLSKVTDPIEFCTLPQSSRQKSNMINDPQQQQQRQSINMSSFQLQQNQHPLPQPPTIQTMQTIQMNPRFSTSSSIIFSYPTSTTQQFPFTSNTLNRSKPSAINHTINDVPAYSTTTLSSFTTLQHQTQSSSSTPGSQSSTLLRKPPPPPPPPRPPQSISSDTTSLQTSLSSSANSDSYADPQTLSIVSGSTSTSPITDNLTIMTTPSPTSEHYQNSASLQSQQQHPQQQQQQIGDKNNLQSNMINQFEIKRCDSLSLAENGSISNGIIIHNIWNRVILVNH</sequence>
<feature type="compositionally biased region" description="Low complexity" evidence="5">
    <location>
        <begin position="627"/>
        <end position="639"/>
    </location>
</feature>
<keyword evidence="2 4" id="KW-0863">Zinc-finger</keyword>
<feature type="domain" description="RING-type" evidence="6">
    <location>
        <begin position="106"/>
        <end position="150"/>
    </location>
</feature>
<dbReference type="PANTHER" id="PTHR45931:SF3">
    <property type="entry name" value="RING ZINC FINGER-CONTAINING PROTEIN"/>
    <property type="match status" value="1"/>
</dbReference>
<accession>A0ABQ8J7Z6</accession>
<dbReference type="SMART" id="SM00184">
    <property type="entry name" value="RING"/>
    <property type="match status" value="1"/>
</dbReference>
<feature type="region of interest" description="Disordered" evidence="5">
    <location>
        <begin position="528"/>
        <end position="641"/>
    </location>
</feature>
<dbReference type="PROSITE" id="PS50089">
    <property type="entry name" value="ZF_RING_2"/>
    <property type="match status" value="1"/>
</dbReference>
<evidence type="ECO:0000256" key="2">
    <source>
        <dbReference type="ARBA" id="ARBA00022771"/>
    </source>
</evidence>
<feature type="compositionally biased region" description="Low complexity" evidence="5">
    <location>
        <begin position="382"/>
        <end position="398"/>
    </location>
</feature>
<feature type="region of interest" description="Disordered" evidence="5">
    <location>
        <begin position="368"/>
        <end position="398"/>
    </location>
</feature>
<keyword evidence="3" id="KW-0862">Zinc</keyword>
<dbReference type="InterPro" id="IPR051834">
    <property type="entry name" value="RING_finger_E3_ligase"/>
</dbReference>
<feature type="region of interest" description="Disordered" evidence="5">
    <location>
        <begin position="182"/>
        <end position="259"/>
    </location>
</feature>
<feature type="compositionally biased region" description="Polar residues" evidence="5">
    <location>
        <begin position="423"/>
        <end position="435"/>
    </location>
</feature>
<feature type="compositionally biased region" description="Low complexity" evidence="5">
    <location>
        <begin position="207"/>
        <end position="259"/>
    </location>
</feature>
<evidence type="ECO:0000256" key="4">
    <source>
        <dbReference type="PROSITE-ProRule" id="PRU00175"/>
    </source>
</evidence>
<evidence type="ECO:0000313" key="8">
    <source>
        <dbReference type="Proteomes" id="UP000887458"/>
    </source>
</evidence>
<evidence type="ECO:0000313" key="7">
    <source>
        <dbReference type="EMBL" id="KAH9418700.1"/>
    </source>
</evidence>
<feature type="compositionally biased region" description="Polar residues" evidence="5">
    <location>
        <begin position="368"/>
        <end position="381"/>
    </location>
</feature>
<dbReference type="SUPFAM" id="SSF57850">
    <property type="entry name" value="RING/U-box"/>
    <property type="match status" value="1"/>
</dbReference>
<dbReference type="PANTHER" id="PTHR45931">
    <property type="entry name" value="SI:CH211-59O9.10"/>
    <property type="match status" value="1"/>
</dbReference>
<dbReference type="InterPro" id="IPR001841">
    <property type="entry name" value="Znf_RING"/>
</dbReference>
<evidence type="ECO:0000259" key="6">
    <source>
        <dbReference type="PROSITE" id="PS50089"/>
    </source>
</evidence>
<keyword evidence="8" id="KW-1185">Reference proteome</keyword>
<proteinExistence type="predicted"/>
<evidence type="ECO:0000256" key="1">
    <source>
        <dbReference type="ARBA" id="ARBA00022723"/>
    </source>
</evidence>
<gene>
    <name evidence="7" type="ORF">DERP_004026</name>
</gene>
<evidence type="ECO:0000256" key="5">
    <source>
        <dbReference type="SAM" id="MobiDB-lite"/>
    </source>
</evidence>
<feature type="region of interest" description="Disordered" evidence="5">
    <location>
        <begin position="423"/>
        <end position="456"/>
    </location>
</feature>
<feature type="compositionally biased region" description="Polar residues" evidence="5">
    <location>
        <begin position="292"/>
        <end position="307"/>
    </location>
</feature>
<feature type="region of interest" description="Disordered" evidence="5">
    <location>
        <begin position="292"/>
        <end position="314"/>
    </location>
</feature>
<dbReference type="EMBL" id="NJHN03000062">
    <property type="protein sequence ID" value="KAH9418700.1"/>
    <property type="molecule type" value="Genomic_DNA"/>
</dbReference>
<dbReference type="Proteomes" id="UP000887458">
    <property type="component" value="Unassembled WGS sequence"/>
</dbReference>
<evidence type="ECO:0000256" key="3">
    <source>
        <dbReference type="ARBA" id="ARBA00022833"/>
    </source>
</evidence>
<keyword evidence="1" id="KW-0479">Metal-binding</keyword>
<comment type="caution">
    <text evidence="7">The sequence shown here is derived from an EMBL/GenBank/DDBJ whole genome shotgun (WGS) entry which is preliminary data.</text>
</comment>
<feature type="compositionally biased region" description="Low complexity" evidence="5">
    <location>
        <begin position="528"/>
        <end position="549"/>
    </location>
</feature>